<gene>
    <name evidence="3" type="primary">si:dkeyp-69c1.9</name>
</gene>
<evidence type="ECO:0000313" key="3">
    <source>
        <dbReference type="RefSeq" id="XP_042564349.1"/>
    </source>
</evidence>
<feature type="compositionally biased region" description="Polar residues" evidence="1">
    <location>
        <begin position="59"/>
        <end position="71"/>
    </location>
</feature>
<dbReference type="GeneID" id="116221425"/>
<protein>
    <submittedName>
        <fullName evidence="3">Uncharacterized protein si:dkeyp-69c1.9 isoform X1</fullName>
    </submittedName>
</protein>
<dbReference type="AlphaFoldDB" id="A0A8M1KRQ9"/>
<organism evidence="2 3">
    <name type="scientific">Clupea harengus</name>
    <name type="common">Atlantic herring</name>
    <dbReference type="NCBI Taxonomy" id="7950"/>
    <lineage>
        <taxon>Eukaryota</taxon>
        <taxon>Metazoa</taxon>
        <taxon>Chordata</taxon>
        <taxon>Craniata</taxon>
        <taxon>Vertebrata</taxon>
        <taxon>Euteleostomi</taxon>
        <taxon>Actinopterygii</taxon>
        <taxon>Neopterygii</taxon>
        <taxon>Teleostei</taxon>
        <taxon>Clupei</taxon>
        <taxon>Clupeiformes</taxon>
        <taxon>Clupeoidei</taxon>
        <taxon>Clupeidae</taxon>
        <taxon>Clupea</taxon>
    </lineage>
</organism>
<feature type="compositionally biased region" description="Polar residues" evidence="1">
    <location>
        <begin position="239"/>
        <end position="248"/>
    </location>
</feature>
<evidence type="ECO:0000313" key="2">
    <source>
        <dbReference type="Proteomes" id="UP000515152"/>
    </source>
</evidence>
<feature type="compositionally biased region" description="Basic and acidic residues" evidence="1">
    <location>
        <begin position="31"/>
        <end position="57"/>
    </location>
</feature>
<feature type="region of interest" description="Disordered" evidence="1">
    <location>
        <begin position="216"/>
        <end position="248"/>
    </location>
</feature>
<evidence type="ECO:0000256" key="1">
    <source>
        <dbReference type="SAM" id="MobiDB-lite"/>
    </source>
</evidence>
<dbReference type="Proteomes" id="UP000515152">
    <property type="component" value="Chromosome 8"/>
</dbReference>
<name>A0A8M1KRQ9_CLUHA</name>
<dbReference type="OrthoDB" id="9973968at2759"/>
<accession>A0A8M1KRQ9</accession>
<dbReference type="RefSeq" id="XP_042564349.1">
    <property type="nucleotide sequence ID" value="XM_042708415.1"/>
</dbReference>
<proteinExistence type="predicted"/>
<reference evidence="3" key="1">
    <citation type="submission" date="2025-08" db="UniProtKB">
        <authorList>
            <consortium name="RefSeq"/>
        </authorList>
    </citation>
    <scope>IDENTIFICATION</scope>
</reference>
<keyword evidence="2" id="KW-1185">Reference proteome</keyword>
<feature type="region of interest" description="Disordered" evidence="1">
    <location>
        <begin position="31"/>
        <end position="100"/>
    </location>
</feature>
<sequence>MTWYQNAQDSTICYGERPAVAGLLLYPGKKEKMETTNERAFRPRPEAERQQRTEKKTMLPSSIQLEGNLSTNKKQNKKRNKSSFIYQQTNKKTKQKRNKSSFCLMMFNRASTKPVLAGEHSFMTTHREDFRVEDFQPYSPLRQKTPTWEKRNMTNERALVTLYQRNFPPPLRTHRKSTPAVPLPDNLGFNPSLRCEFLTVQKETYPCWAITGDTRPQQEYTRRRDTPSSGGNKVLSPMPKTTENIPQTGSVTTYMDMKIKKKDHL</sequence>